<dbReference type="AlphaFoldDB" id="X6N4L3"/>
<dbReference type="OMA" id="FANHWIL"/>
<dbReference type="Proteomes" id="UP000023152">
    <property type="component" value="Unassembled WGS sequence"/>
</dbReference>
<dbReference type="InterPro" id="IPR006994">
    <property type="entry name" value="TCF25/Rqc1"/>
</dbReference>
<name>X6N4L3_RETFI</name>
<sequence length="537" mass="62351">FNNNNQWPLPYESLSRQSGNLFMRLYAEVENRYKYFSFEWDGLFEYAQREYKEKVSTNDPNDMLHLLGKYPYHIDTLLSVSNYMTQIGRLEEASDLIERCLYRLERAFHPQMLRYFRNEDNSSSSSSSSSEVQLRLCYDIPSNRSFYYALWKYSQNVGRRGCVHTAFELTKYLLSLSPSRDPLCTLLCVDYWALRCYDWVWILSFANHWILDCDTQASVRMLPNWCFSCALAKYKLEKECIEDKQSLKKAQKKAKQSCISCDIAPGQMDRSKVPLLESSSSKPNLFLVSSSMLLQQAILMFPEVIAPLLVKVEPRLAQEHKWQTIMAHKFFIDAKLRRQEVGSLGKLCDIYAERCHVLWKGSDVLDWLHKHCVFVLERLDRPLSFPSSNNNHSTLSHSNDTGLDQENLAPLTSIPASMYDEKANHQRFRMLDLNDFSDVITTLPLDALPEAMGAARIPNLQQLLANNNPINNNIFNNIQNVDLPQILQRQIEQGNTILQQHPVVAFFYSLLPWVNPLIVRTGQNQQIRDNINNDNLQ</sequence>
<gene>
    <name evidence="1" type="ORF">RFI_16362</name>
</gene>
<proteinExistence type="predicted"/>
<keyword evidence="2" id="KW-1185">Reference proteome</keyword>
<dbReference type="PANTHER" id="PTHR22684">
    <property type="entry name" value="NULP1-RELATED"/>
    <property type="match status" value="1"/>
</dbReference>
<evidence type="ECO:0000313" key="2">
    <source>
        <dbReference type="Proteomes" id="UP000023152"/>
    </source>
</evidence>
<dbReference type="OrthoDB" id="205993at2759"/>
<protein>
    <submittedName>
        <fullName evidence="1">Uncharacterized protein</fullName>
    </submittedName>
</protein>
<dbReference type="GO" id="GO:1990112">
    <property type="term" value="C:RQC complex"/>
    <property type="evidence" value="ECO:0007669"/>
    <property type="project" value="TreeGrafter"/>
</dbReference>
<evidence type="ECO:0000313" key="1">
    <source>
        <dbReference type="EMBL" id="ETO20848.1"/>
    </source>
</evidence>
<dbReference type="EMBL" id="ASPP01012190">
    <property type="protein sequence ID" value="ETO20848.1"/>
    <property type="molecule type" value="Genomic_DNA"/>
</dbReference>
<accession>X6N4L3</accession>
<reference evidence="1 2" key="1">
    <citation type="journal article" date="2013" name="Curr. Biol.">
        <title>The Genome of the Foraminiferan Reticulomyxa filosa.</title>
        <authorList>
            <person name="Glockner G."/>
            <person name="Hulsmann N."/>
            <person name="Schleicher M."/>
            <person name="Noegel A.A."/>
            <person name="Eichinger L."/>
            <person name="Gallinger C."/>
            <person name="Pawlowski J."/>
            <person name="Sierra R."/>
            <person name="Euteneuer U."/>
            <person name="Pillet L."/>
            <person name="Moustafa A."/>
            <person name="Platzer M."/>
            <person name="Groth M."/>
            <person name="Szafranski K."/>
            <person name="Schliwa M."/>
        </authorList>
    </citation>
    <scope>NUCLEOTIDE SEQUENCE [LARGE SCALE GENOMIC DNA]</scope>
</reference>
<dbReference type="Pfam" id="PF04910">
    <property type="entry name" value="Tcf25"/>
    <property type="match status" value="1"/>
</dbReference>
<organism evidence="1 2">
    <name type="scientific">Reticulomyxa filosa</name>
    <dbReference type="NCBI Taxonomy" id="46433"/>
    <lineage>
        <taxon>Eukaryota</taxon>
        <taxon>Sar</taxon>
        <taxon>Rhizaria</taxon>
        <taxon>Retaria</taxon>
        <taxon>Foraminifera</taxon>
        <taxon>Monothalamids</taxon>
        <taxon>Reticulomyxidae</taxon>
        <taxon>Reticulomyxa</taxon>
    </lineage>
</organism>
<feature type="non-terminal residue" evidence="1">
    <location>
        <position position="1"/>
    </location>
</feature>
<comment type="caution">
    <text evidence="1">The sequence shown here is derived from an EMBL/GenBank/DDBJ whole genome shotgun (WGS) entry which is preliminary data.</text>
</comment>
<dbReference type="PANTHER" id="PTHR22684:SF0">
    <property type="entry name" value="RIBOSOME QUALITY CONTROL COMPLEX SUBUNIT TCF25"/>
    <property type="match status" value="1"/>
</dbReference>